<evidence type="ECO:0000256" key="3">
    <source>
        <dbReference type="ARBA" id="ARBA00022963"/>
    </source>
</evidence>
<dbReference type="RefSeq" id="WP_162852684.1">
    <property type="nucleotide sequence ID" value="NZ_SODV01000002.1"/>
</dbReference>
<dbReference type="InterPro" id="IPR007000">
    <property type="entry name" value="PLipase_B-like"/>
</dbReference>
<dbReference type="PANTHER" id="PTHR12370:SF3">
    <property type="entry name" value="PHOSPHOLIPASE B-LIKE 2-RELATED"/>
    <property type="match status" value="1"/>
</dbReference>
<protein>
    <submittedName>
        <fullName evidence="6">Phospholipase B-like protein</fullName>
    </submittedName>
</protein>
<dbReference type="PROSITE" id="PS51257">
    <property type="entry name" value="PROKAR_LIPOPROTEIN"/>
    <property type="match status" value="1"/>
</dbReference>
<dbReference type="Proteomes" id="UP000294498">
    <property type="component" value="Unassembled WGS sequence"/>
</dbReference>
<dbReference type="GO" id="GO:0004620">
    <property type="term" value="F:phospholipase activity"/>
    <property type="evidence" value="ECO:0007669"/>
    <property type="project" value="InterPro"/>
</dbReference>
<proteinExistence type="predicted"/>
<dbReference type="AlphaFoldDB" id="A0A4R8DEJ5"/>
<keyword evidence="2" id="KW-0378">Hydrolase</keyword>
<sequence>MRKNTLILIALSILAGCHSKNDRLAGAYRYNKNGWIYVHLEGAPEQIGYQHGYLLADEIDDNVKSTAFVLEHETGKDWGFYRNAAKTMFWPKIDSEYKEELGGIVEGLAAKGKTYDVYDLVALNGNIELSQYYVPYLQNLAKPGSALNKAPGNCSAFVATGSYTTDGKIAIGHNNWTNYVQGERWNVVADIVPAKGNHIFMDMMPGYIHSGDDFAINGGGLIITETTITQFNGFDTAGVAEFVRARKAEQYANTVDDFVKLMSDGNNGGYANDWLVGDINNNEIARVELGLKHVQVYRTKDGVYYGSNFASDSAVIKDETNFNPHDTTNSPNTRRRRWEALTTQYKGKIDDSVGRVMESDNLNAMTGTKEATRCVIAGSVDTDPKGCPEWDWAPYYPGGTVQCKLTTATMAKNFSFWAHMGNPSGKDFLAAPFLAAHPEYQWQSAYLRDMKAEPWTLFTAGSHQ</sequence>
<name>A0A4R8DEJ5_9BACT</name>
<dbReference type="InterPro" id="IPR047794">
    <property type="entry name" value="C45_proenzyme-like"/>
</dbReference>
<keyword evidence="5" id="KW-0325">Glycoprotein</keyword>
<evidence type="ECO:0000256" key="5">
    <source>
        <dbReference type="ARBA" id="ARBA00023180"/>
    </source>
</evidence>
<dbReference type="Gene3D" id="3.60.60.30">
    <property type="match status" value="1"/>
</dbReference>
<dbReference type="GO" id="GO:0009395">
    <property type="term" value="P:phospholipid catabolic process"/>
    <property type="evidence" value="ECO:0007669"/>
    <property type="project" value="TreeGrafter"/>
</dbReference>
<dbReference type="PANTHER" id="PTHR12370">
    <property type="entry name" value="PHOSPHOLIPASE B-RELATED"/>
    <property type="match status" value="1"/>
</dbReference>
<evidence type="ECO:0000256" key="1">
    <source>
        <dbReference type="ARBA" id="ARBA00022729"/>
    </source>
</evidence>
<comment type="caution">
    <text evidence="6">The sequence shown here is derived from an EMBL/GenBank/DDBJ whole genome shotgun (WGS) entry which is preliminary data.</text>
</comment>
<evidence type="ECO:0000313" key="7">
    <source>
        <dbReference type="Proteomes" id="UP000294498"/>
    </source>
</evidence>
<dbReference type="GO" id="GO:0005576">
    <property type="term" value="C:extracellular region"/>
    <property type="evidence" value="ECO:0007669"/>
    <property type="project" value="TreeGrafter"/>
</dbReference>
<gene>
    <name evidence="6" type="ORF">EDB95_3794</name>
</gene>
<keyword evidence="1" id="KW-0732">Signal</keyword>
<keyword evidence="3" id="KW-0442">Lipid degradation</keyword>
<dbReference type="NCBIfam" id="NF040521">
    <property type="entry name" value="C45_proenzyme"/>
    <property type="match status" value="1"/>
</dbReference>
<dbReference type="EMBL" id="SODV01000002">
    <property type="protein sequence ID" value="TDW95973.1"/>
    <property type="molecule type" value="Genomic_DNA"/>
</dbReference>
<reference evidence="6 7" key="1">
    <citation type="submission" date="2019-03" db="EMBL/GenBank/DDBJ databases">
        <title>Genomic Encyclopedia of Type Strains, Phase IV (KMG-IV): sequencing the most valuable type-strain genomes for metagenomic binning, comparative biology and taxonomic classification.</title>
        <authorList>
            <person name="Goeker M."/>
        </authorList>
    </citation>
    <scope>NUCLEOTIDE SEQUENCE [LARGE SCALE GENOMIC DNA]</scope>
    <source>
        <strain evidence="6 7">DSM 100059</strain>
    </source>
</reference>
<evidence type="ECO:0000256" key="4">
    <source>
        <dbReference type="ARBA" id="ARBA00023098"/>
    </source>
</evidence>
<keyword evidence="4" id="KW-0443">Lipid metabolism</keyword>
<dbReference type="Pfam" id="PF04916">
    <property type="entry name" value="Phospholip_B"/>
    <property type="match status" value="1"/>
</dbReference>
<organism evidence="6 7">
    <name type="scientific">Dinghuibacter silviterrae</name>
    <dbReference type="NCBI Taxonomy" id="1539049"/>
    <lineage>
        <taxon>Bacteria</taxon>
        <taxon>Pseudomonadati</taxon>
        <taxon>Bacteroidota</taxon>
        <taxon>Chitinophagia</taxon>
        <taxon>Chitinophagales</taxon>
        <taxon>Chitinophagaceae</taxon>
        <taxon>Dinghuibacter</taxon>
    </lineage>
</organism>
<accession>A0A4R8DEJ5</accession>
<keyword evidence="7" id="KW-1185">Reference proteome</keyword>
<evidence type="ECO:0000256" key="2">
    <source>
        <dbReference type="ARBA" id="ARBA00022801"/>
    </source>
</evidence>
<evidence type="ECO:0000313" key="6">
    <source>
        <dbReference type="EMBL" id="TDW95973.1"/>
    </source>
</evidence>